<dbReference type="RefSeq" id="WP_092479119.1">
    <property type="nucleotide sequence ID" value="NZ_FOXW01000001.1"/>
</dbReference>
<dbReference type="AlphaFoldDB" id="A0A1I5UPB4"/>
<evidence type="ECO:0000313" key="2">
    <source>
        <dbReference type="EMBL" id="SFP97062.1"/>
    </source>
</evidence>
<dbReference type="OrthoDB" id="2168224at2"/>
<accession>A0A1I5UPB4</accession>
<reference evidence="2 3" key="1">
    <citation type="submission" date="2016-10" db="EMBL/GenBank/DDBJ databases">
        <authorList>
            <person name="de Groot N.N."/>
        </authorList>
    </citation>
    <scope>NUCLEOTIDE SEQUENCE [LARGE SCALE GENOMIC DNA]</scope>
    <source>
        <strain evidence="2 3">DSM 20581</strain>
    </source>
</reference>
<gene>
    <name evidence="2" type="ORF">SAMN04488506_0111</name>
</gene>
<evidence type="ECO:0000256" key="1">
    <source>
        <dbReference type="SAM" id="Phobius"/>
    </source>
</evidence>
<name>A0A1I5UPB4_9LACT</name>
<dbReference type="Proteomes" id="UP000199136">
    <property type="component" value="Unassembled WGS sequence"/>
</dbReference>
<dbReference type="EMBL" id="FOXW01000001">
    <property type="protein sequence ID" value="SFP97062.1"/>
    <property type="molecule type" value="Genomic_DNA"/>
</dbReference>
<feature type="transmembrane region" description="Helical" evidence="1">
    <location>
        <begin position="70"/>
        <end position="93"/>
    </location>
</feature>
<protein>
    <submittedName>
        <fullName evidence="2">Uncharacterized protein</fullName>
    </submittedName>
</protein>
<feature type="transmembrane region" description="Helical" evidence="1">
    <location>
        <begin position="32"/>
        <end position="49"/>
    </location>
</feature>
<proteinExistence type="predicted"/>
<sequence>MSNKMRRYALLVFAALVGLVMGYLRPEVSQSLLSVVGIIVGLGYLILSRREETNKTTQKKKNSSPNQIDWYLLLQMLLYFIVGAALGATIVYIRVLLY</sequence>
<organism evidence="2 3">
    <name type="scientific">Desemzia incerta</name>
    <dbReference type="NCBI Taxonomy" id="82801"/>
    <lineage>
        <taxon>Bacteria</taxon>
        <taxon>Bacillati</taxon>
        <taxon>Bacillota</taxon>
        <taxon>Bacilli</taxon>
        <taxon>Lactobacillales</taxon>
        <taxon>Carnobacteriaceae</taxon>
        <taxon>Desemzia</taxon>
    </lineage>
</organism>
<evidence type="ECO:0000313" key="3">
    <source>
        <dbReference type="Proteomes" id="UP000199136"/>
    </source>
</evidence>
<keyword evidence="1" id="KW-1133">Transmembrane helix</keyword>
<keyword evidence="3" id="KW-1185">Reference proteome</keyword>
<keyword evidence="1" id="KW-0812">Transmembrane</keyword>
<keyword evidence="1" id="KW-0472">Membrane</keyword>